<proteinExistence type="predicted"/>
<sequence>SPSKEFRMQKGFMQGDTLAPFLFNVVVDGLTILMREATTKRLFSGVMVGKDNVEVCILQYVDDTIFIKGNIRKCNHYKVHS</sequence>
<organism evidence="2 3">
    <name type="scientific">Cajanus cajan</name>
    <name type="common">Pigeon pea</name>
    <name type="synonym">Cajanus indicus</name>
    <dbReference type="NCBI Taxonomy" id="3821"/>
    <lineage>
        <taxon>Eukaryota</taxon>
        <taxon>Viridiplantae</taxon>
        <taxon>Streptophyta</taxon>
        <taxon>Embryophyta</taxon>
        <taxon>Tracheophyta</taxon>
        <taxon>Spermatophyta</taxon>
        <taxon>Magnoliopsida</taxon>
        <taxon>eudicotyledons</taxon>
        <taxon>Gunneridae</taxon>
        <taxon>Pentapetalae</taxon>
        <taxon>rosids</taxon>
        <taxon>fabids</taxon>
        <taxon>Fabales</taxon>
        <taxon>Fabaceae</taxon>
        <taxon>Papilionoideae</taxon>
        <taxon>50 kb inversion clade</taxon>
        <taxon>NPAAA clade</taxon>
        <taxon>indigoferoid/millettioid clade</taxon>
        <taxon>Phaseoleae</taxon>
        <taxon>Cajanus</taxon>
    </lineage>
</organism>
<accession>A0A151RPR0</accession>
<evidence type="ECO:0000259" key="1">
    <source>
        <dbReference type="PROSITE" id="PS50878"/>
    </source>
</evidence>
<feature type="domain" description="Reverse transcriptase" evidence="1">
    <location>
        <begin position="1"/>
        <end position="81"/>
    </location>
</feature>
<dbReference type="EMBL" id="KQ483622">
    <property type="protein sequence ID" value="KYP44548.1"/>
    <property type="molecule type" value="Genomic_DNA"/>
</dbReference>
<protein>
    <recommendedName>
        <fullName evidence="1">Reverse transcriptase domain-containing protein</fullName>
    </recommendedName>
</protein>
<dbReference type="Proteomes" id="UP000075243">
    <property type="component" value="Unassembled WGS sequence"/>
</dbReference>
<evidence type="ECO:0000313" key="3">
    <source>
        <dbReference type="Proteomes" id="UP000075243"/>
    </source>
</evidence>
<reference evidence="2" key="1">
    <citation type="journal article" date="2012" name="Nat. Biotechnol.">
        <title>Draft genome sequence of pigeonpea (Cajanus cajan), an orphan legume crop of resource-poor farmers.</title>
        <authorList>
            <person name="Varshney R.K."/>
            <person name="Chen W."/>
            <person name="Li Y."/>
            <person name="Bharti A.K."/>
            <person name="Saxena R.K."/>
            <person name="Schlueter J.A."/>
            <person name="Donoghue M.T."/>
            <person name="Azam S."/>
            <person name="Fan G."/>
            <person name="Whaley A.M."/>
            <person name="Farmer A.D."/>
            <person name="Sheridan J."/>
            <person name="Iwata A."/>
            <person name="Tuteja R."/>
            <person name="Penmetsa R.V."/>
            <person name="Wu W."/>
            <person name="Upadhyaya H.D."/>
            <person name="Yang S.P."/>
            <person name="Shah T."/>
            <person name="Saxena K.B."/>
            <person name="Michael T."/>
            <person name="McCombie W.R."/>
            <person name="Yang B."/>
            <person name="Zhang G."/>
            <person name="Yang H."/>
            <person name="Wang J."/>
            <person name="Spillane C."/>
            <person name="Cook D.R."/>
            <person name="May G.D."/>
            <person name="Xu X."/>
            <person name="Jackson S.A."/>
        </authorList>
    </citation>
    <scope>NUCLEOTIDE SEQUENCE [LARGE SCALE GENOMIC DNA]</scope>
</reference>
<dbReference type="AlphaFoldDB" id="A0A151RPR0"/>
<dbReference type="InterPro" id="IPR000477">
    <property type="entry name" value="RT_dom"/>
</dbReference>
<evidence type="ECO:0000313" key="2">
    <source>
        <dbReference type="EMBL" id="KYP44548.1"/>
    </source>
</evidence>
<keyword evidence="3" id="KW-1185">Reference proteome</keyword>
<dbReference type="PROSITE" id="PS50878">
    <property type="entry name" value="RT_POL"/>
    <property type="match status" value="1"/>
</dbReference>
<dbReference type="Gramene" id="C.cajan_34539.t">
    <property type="protein sequence ID" value="C.cajan_34539.t.cds1"/>
    <property type="gene ID" value="C.cajan_34539"/>
</dbReference>
<name>A0A151RPR0_CAJCA</name>
<feature type="non-terminal residue" evidence="2">
    <location>
        <position position="1"/>
    </location>
</feature>
<gene>
    <name evidence="2" type="ORF">KK1_033949</name>
</gene>